<feature type="region of interest" description="Disordered" evidence="4">
    <location>
        <begin position="161"/>
        <end position="188"/>
    </location>
</feature>
<evidence type="ECO:0000256" key="4">
    <source>
        <dbReference type="SAM" id="MobiDB-lite"/>
    </source>
</evidence>
<dbReference type="Gene3D" id="1.10.287.950">
    <property type="entry name" value="Methyl-accepting chemotaxis protein"/>
    <property type="match status" value="1"/>
</dbReference>
<reference evidence="7 8" key="1">
    <citation type="submission" date="2017-11" db="EMBL/GenBank/DDBJ databases">
        <title>Draft Genome Sequence of Sporolactobacillus inulinus NBRC 111894 Isolated from Koso, a Japanese Sugar-Vegetable Fermented Beverage.</title>
        <authorList>
            <person name="Chiou T.Y."/>
            <person name="Oshima K."/>
            <person name="Suda W."/>
            <person name="Hattori M."/>
            <person name="Takahashi T."/>
        </authorList>
    </citation>
    <scope>NUCLEOTIDE SEQUENCE [LARGE SCALE GENOMIC DNA]</scope>
    <source>
        <strain evidence="7 8">NBRC111894</strain>
    </source>
</reference>
<evidence type="ECO:0000256" key="5">
    <source>
        <dbReference type="SAM" id="Phobius"/>
    </source>
</evidence>
<name>A0A4Y1ZHQ7_9BACL</name>
<evidence type="ECO:0000313" key="7">
    <source>
        <dbReference type="EMBL" id="GAY78530.1"/>
    </source>
</evidence>
<proteinExistence type="predicted"/>
<dbReference type="GO" id="GO:0005886">
    <property type="term" value="C:plasma membrane"/>
    <property type="evidence" value="ECO:0007669"/>
    <property type="project" value="UniProtKB-SubCell"/>
</dbReference>
<protein>
    <recommendedName>
        <fullName evidence="6">HAMP domain-containing protein</fullName>
    </recommendedName>
</protein>
<comment type="caution">
    <text evidence="7">The sequence shown here is derived from an EMBL/GenBank/DDBJ whole genome shotgun (WGS) entry which is preliminary data.</text>
</comment>
<feature type="transmembrane region" description="Helical" evidence="5">
    <location>
        <begin position="21"/>
        <end position="42"/>
    </location>
</feature>
<accession>A0A4Y1ZHQ7</accession>
<evidence type="ECO:0000256" key="3">
    <source>
        <dbReference type="ARBA" id="ARBA00023136"/>
    </source>
</evidence>
<dbReference type="EMBL" id="BEXB01000052">
    <property type="protein sequence ID" value="GAY78530.1"/>
    <property type="molecule type" value="Genomic_DNA"/>
</dbReference>
<feature type="transmembrane region" description="Helical" evidence="5">
    <location>
        <begin position="48"/>
        <end position="70"/>
    </location>
</feature>
<dbReference type="PROSITE" id="PS50885">
    <property type="entry name" value="HAMP"/>
    <property type="match status" value="1"/>
</dbReference>
<organism evidence="7 8">
    <name type="scientific">Sporolactobacillus inulinus</name>
    <dbReference type="NCBI Taxonomy" id="2078"/>
    <lineage>
        <taxon>Bacteria</taxon>
        <taxon>Bacillati</taxon>
        <taxon>Bacillota</taxon>
        <taxon>Bacilli</taxon>
        <taxon>Bacillales</taxon>
        <taxon>Sporolactobacillaceae</taxon>
        <taxon>Sporolactobacillus</taxon>
    </lineage>
</organism>
<gene>
    <name evidence="7" type="ORF">NBRC111894_4084</name>
</gene>
<feature type="domain" description="HAMP" evidence="6">
    <location>
        <begin position="71"/>
        <end position="123"/>
    </location>
</feature>
<dbReference type="Proteomes" id="UP000319716">
    <property type="component" value="Unassembled WGS sequence"/>
</dbReference>
<dbReference type="InterPro" id="IPR003660">
    <property type="entry name" value="HAMP_dom"/>
</dbReference>
<keyword evidence="2" id="KW-1003">Cell membrane</keyword>
<dbReference type="AlphaFoldDB" id="A0A4Y1ZHQ7"/>
<evidence type="ECO:0000256" key="1">
    <source>
        <dbReference type="ARBA" id="ARBA00004236"/>
    </source>
</evidence>
<evidence type="ECO:0000256" key="2">
    <source>
        <dbReference type="ARBA" id="ARBA00022475"/>
    </source>
</evidence>
<sequence length="188" mass="20917">METSEKSNINNKRTPRRYNLQTAYFAVFCLGVLATAFLFYFFGRNEWLIAAFGAAVAVLILGIASLYGIFNTYNLRVKRLRAAVSKAEEGDLQTIAHDTENDELARLAADINRLIQTNHTRVGMMTDVSEKVRNASQTIAANVEEHRASSSEIGSAMSEIAAGASDQSELMRKNKTGNRSVKRTNERY</sequence>
<evidence type="ECO:0000313" key="8">
    <source>
        <dbReference type="Proteomes" id="UP000319716"/>
    </source>
</evidence>
<comment type="subcellular location">
    <subcellularLocation>
        <location evidence="1">Cell membrane</location>
    </subcellularLocation>
</comment>
<dbReference type="RefSeq" id="WP_262393419.1">
    <property type="nucleotide sequence ID" value="NZ_BEXB01000052.1"/>
</dbReference>
<feature type="compositionally biased region" description="Basic residues" evidence="4">
    <location>
        <begin position="173"/>
        <end position="182"/>
    </location>
</feature>
<dbReference type="CDD" id="cd06225">
    <property type="entry name" value="HAMP"/>
    <property type="match status" value="1"/>
</dbReference>
<keyword evidence="5" id="KW-0812">Transmembrane</keyword>
<dbReference type="GO" id="GO:0007165">
    <property type="term" value="P:signal transduction"/>
    <property type="evidence" value="ECO:0007669"/>
    <property type="project" value="InterPro"/>
</dbReference>
<keyword evidence="3 5" id="KW-0472">Membrane</keyword>
<evidence type="ECO:0000259" key="6">
    <source>
        <dbReference type="PROSITE" id="PS50885"/>
    </source>
</evidence>
<keyword evidence="5" id="KW-1133">Transmembrane helix</keyword>